<dbReference type="InterPro" id="IPR000277">
    <property type="entry name" value="Cys/Met-Metab_PyrdxlP-dep_enz"/>
</dbReference>
<gene>
    <name evidence="4" type="ORF">J2T19_000008</name>
</gene>
<dbReference type="EMBL" id="JAUSTI010000001">
    <property type="protein sequence ID" value="MDQ0168571.1"/>
    <property type="molecule type" value="Genomic_DNA"/>
</dbReference>
<proteinExistence type="inferred from homology"/>
<dbReference type="InterPro" id="IPR015424">
    <property type="entry name" value="PyrdxlP-dep_Trfase"/>
</dbReference>
<comment type="caution">
    <text evidence="4">The sequence shown here is derived from an EMBL/GenBank/DDBJ whole genome shotgun (WGS) entry which is preliminary data.</text>
</comment>
<dbReference type="InterPro" id="IPR015422">
    <property type="entry name" value="PyrdxlP-dep_Trfase_small"/>
</dbReference>
<evidence type="ECO:0000313" key="5">
    <source>
        <dbReference type="Proteomes" id="UP001233836"/>
    </source>
</evidence>
<keyword evidence="5" id="KW-1185">Reference proteome</keyword>
<accession>A0ABT9W5Q4</accession>
<dbReference type="Pfam" id="PF01053">
    <property type="entry name" value="Cys_Met_Meta_PP"/>
    <property type="match status" value="1"/>
</dbReference>
<dbReference type="PANTHER" id="PTHR11808:SF15">
    <property type="entry name" value="CYSTATHIONINE GAMMA-LYASE"/>
    <property type="match status" value="1"/>
</dbReference>
<dbReference type="PANTHER" id="PTHR11808">
    <property type="entry name" value="TRANS-SULFURATION ENZYME FAMILY MEMBER"/>
    <property type="match status" value="1"/>
</dbReference>
<protein>
    <submittedName>
        <fullName evidence="4">Cystathionine beta-lyase/cystathionine gamma-synthase</fullName>
    </submittedName>
</protein>
<reference evidence="4 5" key="1">
    <citation type="submission" date="2023-07" db="EMBL/GenBank/DDBJ databases">
        <title>Sorghum-associated microbial communities from plants grown in Nebraska, USA.</title>
        <authorList>
            <person name="Schachtman D."/>
        </authorList>
    </citation>
    <scope>NUCLEOTIDE SEQUENCE [LARGE SCALE GENOMIC DNA]</scope>
    <source>
        <strain evidence="4 5">DS1314</strain>
    </source>
</reference>
<dbReference type="SUPFAM" id="SSF53383">
    <property type="entry name" value="PLP-dependent transferases"/>
    <property type="match status" value="1"/>
</dbReference>
<dbReference type="Gene3D" id="3.90.1150.10">
    <property type="entry name" value="Aspartate Aminotransferase, domain 1"/>
    <property type="match status" value="1"/>
</dbReference>
<evidence type="ECO:0000256" key="2">
    <source>
        <dbReference type="ARBA" id="ARBA00022898"/>
    </source>
</evidence>
<dbReference type="RefSeq" id="WP_370874762.1">
    <property type="nucleotide sequence ID" value="NZ_JAUSTI010000001.1"/>
</dbReference>
<comment type="similarity">
    <text evidence="3">Belongs to the trans-sulfuration enzymes family.</text>
</comment>
<evidence type="ECO:0000256" key="3">
    <source>
        <dbReference type="RuleBase" id="RU362118"/>
    </source>
</evidence>
<name>A0ABT9W5Q4_9BACL</name>
<dbReference type="Proteomes" id="UP001233836">
    <property type="component" value="Unassembled WGS sequence"/>
</dbReference>
<evidence type="ECO:0000313" key="4">
    <source>
        <dbReference type="EMBL" id="MDQ0168571.1"/>
    </source>
</evidence>
<sequence>MTHASIPYERRQELGVTDGLIRISTGIEDAQDLIEDLTSALGESN</sequence>
<evidence type="ECO:0000256" key="1">
    <source>
        <dbReference type="ARBA" id="ARBA00001933"/>
    </source>
</evidence>
<organism evidence="4 5">
    <name type="scientific">Paenibacillus tundrae</name>
    <dbReference type="NCBI Taxonomy" id="528187"/>
    <lineage>
        <taxon>Bacteria</taxon>
        <taxon>Bacillati</taxon>
        <taxon>Bacillota</taxon>
        <taxon>Bacilli</taxon>
        <taxon>Bacillales</taxon>
        <taxon>Paenibacillaceae</taxon>
        <taxon>Paenibacillus</taxon>
    </lineage>
</organism>
<keyword evidence="2 3" id="KW-0663">Pyridoxal phosphate</keyword>
<comment type="cofactor">
    <cofactor evidence="1 3">
        <name>pyridoxal 5'-phosphate</name>
        <dbReference type="ChEBI" id="CHEBI:597326"/>
    </cofactor>
</comment>